<protein>
    <recommendedName>
        <fullName evidence="10">Kinesin-like protein</fullName>
    </recommendedName>
</protein>
<evidence type="ECO:0000256" key="10">
    <source>
        <dbReference type="RuleBase" id="RU000394"/>
    </source>
</evidence>
<dbReference type="AlphaFoldDB" id="A0A3Q3X4H9"/>
<feature type="region of interest" description="Disordered" evidence="11">
    <location>
        <begin position="376"/>
        <end position="407"/>
    </location>
</feature>
<feature type="compositionally biased region" description="Acidic residues" evidence="11">
    <location>
        <begin position="389"/>
        <end position="404"/>
    </location>
</feature>
<accession>A0A3Q3X4H9</accession>
<dbReference type="Pfam" id="PF00225">
    <property type="entry name" value="Kinesin"/>
    <property type="match status" value="1"/>
</dbReference>
<keyword evidence="5 9" id="KW-0067">ATP-binding</keyword>
<evidence type="ECO:0000256" key="11">
    <source>
        <dbReference type="SAM" id="MobiDB-lite"/>
    </source>
</evidence>
<dbReference type="Proteomes" id="UP000261620">
    <property type="component" value="Unplaced"/>
</dbReference>
<keyword evidence="8" id="KW-0206">Cytoskeleton</keyword>
<organism evidence="13 14">
    <name type="scientific">Mola mola</name>
    <name type="common">Ocean sunfish</name>
    <name type="synonym">Tetraodon mola</name>
    <dbReference type="NCBI Taxonomy" id="94237"/>
    <lineage>
        <taxon>Eukaryota</taxon>
        <taxon>Metazoa</taxon>
        <taxon>Chordata</taxon>
        <taxon>Craniata</taxon>
        <taxon>Vertebrata</taxon>
        <taxon>Euteleostomi</taxon>
        <taxon>Actinopterygii</taxon>
        <taxon>Neopterygii</taxon>
        <taxon>Teleostei</taxon>
        <taxon>Neoteleostei</taxon>
        <taxon>Acanthomorphata</taxon>
        <taxon>Eupercaria</taxon>
        <taxon>Tetraodontiformes</taxon>
        <taxon>Molidae</taxon>
        <taxon>Mola</taxon>
    </lineage>
</organism>
<evidence type="ECO:0000259" key="12">
    <source>
        <dbReference type="PROSITE" id="PS50067"/>
    </source>
</evidence>
<reference evidence="13" key="1">
    <citation type="submission" date="2025-08" db="UniProtKB">
        <authorList>
            <consortium name="Ensembl"/>
        </authorList>
    </citation>
    <scope>IDENTIFICATION</scope>
</reference>
<dbReference type="GO" id="GO:0007018">
    <property type="term" value="P:microtubule-based movement"/>
    <property type="evidence" value="ECO:0007669"/>
    <property type="project" value="InterPro"/>
</dbReference>
<evidence type="ECO:0000256" key="4">
    <source>
        <dbReference type="ARBA" id="ARBA00022741"/>
    </source>
</evidence>
<keyword evidence="3 10" id="KW-0493">Microtubule</keyword>
<sequence length="650" mass="74227">VMSKNKSSESVKVVVRCRPLNQKDESNGPAGGIVQMDLRLGQVILRNPRAPASEPQKTFTFDAVYDANSKQRDLYDESVRPLIDSVLAGFNGTIFAYGQTGTGKTYTMQGVWMDPEKRGVIPNAFDHIFTHISRSQSDKQYLVRASYLEIYLEEIRDLLDPKHGSTRGLELRENPESGVYVRDLTSCVCKSIKEIEEVMNMGNQARAVGATDMNEHSSRSHALFLITVECSQPGPDGRKHIRVGRLNLVDLAGSERQAKTGVQGERLKEAAKINLSLSALGNVISALADGRSGHVPYRDSKLTRLLQDSLGGNAKTVMVATLGPASQHYDETLTTLRYANRAKNIQNQPRVNEDPKDALLREFQMEIARLRAQLNHRRWRSKQKREQADGDGWDEDAEGEEDMVEKEAEDYVKLEEQRLEMEKEAIRGDQFMLAEEKQRLLGEKERMMGDLRKEQEATEQLTAKYKAMESKLLVGGKNIIDHTNEQQKMLEMKRQEIAEQTRKEREIQQQVLIQDEETLELRETFTSLQQEVEAKTKKLKKLYAKLQCIKAEIQDVNDEHVRSRQELEQTQNELTRELKFKYLIIENFIPPEEKNKIMNRLTFDPEEDQWRFQPLVPAERSVAHDLLTFLLSTSPALLLPLCSHPPLLLT</sequence>
<dbReference type="InterPro" id="IPR019821">
    <property type="entry name" value="Kinesin_motor_CS"/>
</dbReference>
<evidence type="ECO:0000256" key="5">
    <source>
        <dbReference type="ARBA" id="ARBA00022840"/>
    </source>
</evidence>
<keyword evidence="2" id="KW-0963">Cytoplasm</keyword>
<dbReference type="GO" id="GO:0005737">
    <property type="term" value="C:cytoplasm"/>
    <property type="evidence" value="ECO:0007669"/>
    <property type="project" value="UniProtKB-ARBA"/>
</dbReference>
<dbReference type="CDD" id="cd01371">
    <property type="entry name" value="KISc_KIF3"/>
    <property type="match status" value="1"/>
</dbReference>
<dbReference type="OMA" id="DMIRVMK"/>
<evidence type="ECO:0000256" key="6">
    <source>
        <dbReference type="ARBA" id="ARBA00023054"/>
    </source>
</evidence>
<dbReference type="GO" id="GO:0003777">
    <property type="term" value="F:microtubule motor activity"/>
    <property type="evidence" value="ECO:0007669"/>
    <property type="project" value="InterPro"/>
</dbReference>
<evidence type="ECO:0000256" key="8">
    <source>
        <dbReference type="ARBA" id="ARBA00023212"/>
    </source>
</evidence>
<evidence type="ECO:0000256" key="2">
    <source>
        <dbReference type="ARBA" id="ARBA00022490"/>
    </source>
</evidence>
<proteinExistence type="inferred from homology"/>
<evidence type="ECO:0000313" key="14">
    <source>
        <dbReference type="Proteomes" id="UP000261620"/>
    </source>
</evidence>
<evidence type="ECO:0000256" key="1">
    <source>
        <dbReference type="ARBA" id="ARBA00004245"/>
    </source>
</evidence>
<evidence type="ECO:0000256" key="9">
    <source>
        <dbReference type="PROSITE-ProRule" id="PRU00283"/>
    </source>
</evidence>
<dbReference type="PROSITE" id="PS00411">
    <property type="entry name" value="KINESIN_MOTOR_1"/>
    <property type="match status" value="1"/>
</dbReference>
<dbReference type="GO" id="GO:0005871">
    <property type="term" value="C:kinesin complex"/>
    <property type="evidence" value="ECO:0007669"/>
    <property type="project" value="UniProtKB-ARBA"/>
</dbReference>
<dbReference type="PROSITE" id="PS50067">
    <property type="entry name" value="KINESIN_MOTOR_2"/>
    <property type="match status" value="1"/>
</dbReference>
<dbReference type="GO" id="GO:0000278">
    <property type="term" value="P:mitotic cell cycle"/>
    <property type="evidence" value="ECO:0007669"/>
    <property type="project" value="TreeGrafter"/>
</dbReference>
<dbReference type="GO" id="GO:0005874">
    <property type="term" value="C:microtubule"/>
    <property type="evidence" value="ECO:0007669"/>
    <property type="project" value="UniProtKB-KW"/>
</dbReference>
<dbReference type="PANTHER" id="PTHR47968">
    <property type="entry name" value="CENTROMERE PROTEIN E"/>
    <property type="match status" value="1"/>
</dbReference>
<dbReference type="Ensembl" id="ENSMMOT00000020498.1">
    <property type="protein sequence ID" value="ENSMMOP00000020164.1"/>
    <property type="gene ID" value="ENSMMOG00000015324.1"/>
</dbReference>
<keyword evidence="7 9" id="KW-0505">Motor protein</keyword>
<name>A0A3Q3X4H9_MOLML</name>
<dbReference type="SMART" id="SM00129">
    <property type="entry name" value="KISc"/>
    <property type="match status" value="1"/>
</dbReference>
<keyword evidence="6" id="KW-0175">Coiled coil</keyword>
<evidence type="ECO:0000313" key="13">
    <source>
        <dbReference type="Ensembl" id="ENSMMOP00000020164.1"/>
    </source>
</evidence>
<dbReference type="InterPro" id="IPR036961">
    <property type="entry name" value="Kinesin_motor_dom_sf"/>
</dbReference>
<dbReference type="PANTHER" id="PTHR47968:SF76">
    <property type="entry name" value="KINESIN-LIKE PROTEIN"/>
    <property type="match status" value="1"/>
</dbReference>
<keyword evidence="4 9" id="KW-0547">Nucleotide-binding</keyword>
<dbReference type="InterPro" id="IPR027417">
    <property type="entry name" value="P-loop_NTPase"/>
</dbReference>
<dbReference type="InterPro" id="IPR001752">
    <property type="entry name" value="Kinesin_motor_dom"/>
</dbReference>
<comment type="subcellular location">
    <subcellularLocation>
        <location evidence="1">Cytoplasm</location>
        <location evidence="1">Cytoskeleton</location>
    </subcellularLocation>
</comment>
<dbReference type="SUPFAM" id="SSF52540">
    <property type="entry name" value="P-loop containing nucleoside triphosphate hydrolases"/>
    <property type="match status" value="1"/>
</dbReference>
<dbReference type="FunFam" id="3.40.850.10:FF:000017">
    <property type="entry name" value="Kinesin-like protein"/>
    <property type="match status" value="1"/>
</dbReference>
<keyword evidence="14" id="KW-1185">Reference proteome</keyword>
<dbReference type="Gene3D" id="3.40.850.10">
    <property type="entry name" value="Kinesin motor domain"/>
    <property type="match status" value="1"/>
</dbReference>
<comment type="similarity">
    <text evidence="9 10">Belongs to the TRAFAC class myosin-kinesin ATPase superfamily. Kinesin family.</text>
</comment>
<reference evidence="13" key="2">
    <citation type="submission" date="2025-09" db="UniProtKB">
        <authorList>
            <consortium name="Ensembl"/>
        </authorList>
    </citation>
    <scope>IDENTIFICATION</scope>
</reference>
<evidence type="ECO:0000256" key="7">
    <source>
        <dbReference type="ARBA" id="ARBA00023175"/>
    </source>
</evidence>
<dbReference type="GO" id="GO:0008017">
    <property type="term" value="F:microtubule binding"/>
    <property type="evidence" value="ECO:0007669"/>
    <property type="project" value="InterPro"/>
</dbReference>
<evidence type="ECO:0000256" key="3">
    <source>
        <dbReference type="ARBA" id="ARBA00022701"/>
    </source>
</evidence>
<dbReference type="GO" id="GO:0060271">
    <property type="term" value="P:cilium assembly"/>
    <property type="evidence" value="ECO:0007669"/>
    <property type="project" value="UniProtKB-ARBA"/>
</dbReference>
<feature type="binding site" evidence="9">
    <location>
        <begin position="98"/>
        <end position="105"/>
    </location>
    <ligand>
        <name>ATP</name>
        <dbReference type="ChEBI" id="CHEBI:30616"/>
    </ligand>
</feature>
<dbReference type="PRINTS" id="PR00380">
    <property type="entry name" value="KINESINHEAVY"/>
</dbReference>
<feature type="domain" description="Kinesin motor" evidence="12">
    <location>
        <begin position="10"/>
        <end position="345"/>
    </location>
</feature>
<dbReference type="InterPro" id="IPR027640">
    <property type="entry name" value="Kinesin-like_fam"/>
</dbReference>
<dbReference type="GO" id="GO:0005524">
    <property type="term" value="F:ATP binding"/>
    <property type="evidence" value="ECO:0007669"/>
    <property type="project" value="UniProtKB-UniRule"/>
</dbReference>